<sequence>MLCLRLFLLVFAICITACMTCSILLPLFRLKATPEEGNETRLVYYWCNETVTSANGGKLILRYYAWDFMCSSQRAIHITMSVLSVVAASSSGVAVLFLSCWAVAGPRCCLCMIAYFAISAAFVCSLITLALSVYVFVTGFCDMESLQMAQYNLVEGFALVCTATGGYLVLLLLGLIQLLWYCRTAPLPETSTSN</sequence>
<accession>A0A836HQT9</accession>
<feature type="transmembrane region" description="Helical" evidence="1">
    <location>
        <begin position="113"/>
        <end position="137"/>
    </location>
</feature>
<dbReference type="PANTHER" id="PTHR40741">
    <property type="entry name" value="AMASTIN-RELATED"/>
    <property type="match status" value="1"/>
</dbReference>
<dbReference type="EMBL" id="JAFHKP010000016">
    <property type="protein sequence ID" value="KAG5482501.1"/>
    <property type="molecule type" value="Genomic_DNA"/>
</dbReference>
<evidence type="ECO:0008006" key="4">
    <source>
        <dbReference type="Google" id="ProtNLM"/>
    </source>
</evidence>
<comment type="caution">
    <text evidence="2">The sequence shown here is derived from an EMBL/GenBank/DDBJ whole genome shotgun (WGS) entry which is preliminary data.</text>
</comment>
<dbReference type="Proteomes" id="UP000674179">
    <property type="component" value="Chromosome 16"/>
</dbReference>
<dbReference type="RefSeq" id="XP_067694191.1">
    <property type="nucleotide sequence ID" value="XM_067837327.1"/>
</dbReference>
<name>A0A836HQT9_LEIEN</name>
<dbReference type="GeneID" id="94172837"/>
<dbReference type="AlphaFoldDB" id="A0A836HQT9"/>
<dbReference type="OrthoDB" id="10418737at2759"/>
<keyword evidence="1" id="KW-0812">Transmembrane</keyword>
<evidence type="ECO:0000313" key="3">
    <source>
        <dbReference type="Proteomes" id="UP000674179"/>
    </source>
</evidence>
<evidence type="ECO:0000256" key="1">
    <source>
        <dbReference type="SAM" id="Phobius"/>
    </source>
</evidence>
<feature type="transmembrane region" description="Helical" evidence="1">
    <location>
        <begin position="75"/>
        <end position="101"/>
    </location>
</feature>
<feature type="transmembrane region" description="Helical" evidence="1">
    <location>
        <begin position="157"/>
        <end position="181"/>
    </location>
</feature>
<organism evidence="2 3">
    <name type="scientific">Leishmania enriettii</name>
    <dbReference type="NCBI Taxonomy" id="5663"/>
    <lineage>
        <taxon>Eukaryota</taxon>
        <taxon>Discoba</taxon>
        <taxon>Euglenozoa</taxon>
        <taxon>Kinetoplastea</taxon>
        <taxon>Metakinetoplastina</taxon>
        <taxon>Trypanosomatida</taxon>
        <taxon>Trypanosomatidae</taxon>
        <taxon>Leishmaniinae</taxon>
        <taxon>Leishmania</taxon>
    </lineage>
</organism>
<reference evidence="2 3" key="1">
    <citation type="submission" date="2021-02" db="EMBL/GenBank/DDBJ databases">
        <title>Leishmania (Mundinia) enrietti genome sequencing and assembly.</title>
        <authorList>
            <person name="Almutairi H."/>
            <person name="Gatherer D."/>
        </authorList>
    </citation>
    <scope>NUCLEOTIDE SEQUENCE [LARGE SCALE GENOMIC DNA]</scope>
    <source>
        <strain evidence="2">CUR178</strain>
    </source>
</reference>
<feature type="transmembrane region" description="Helical" evidence="1">
    <location>
        <begin position="7"/>
        <end position="28"/>
    </location>
</feature>
<protein>
    <recommendedName>
        <fullName evidence="4">Amastin-like protein</fullName>
    </recommendedName>
</protein>
<dbReference type="KEGG" id="lenr:94172837"/>
<proteinExistence type="predicted"/>
<keyword evidence="1" id="KW-1133">Transmembrane helix</keyword>
<evidence type="ECO:0000313" key="2">
    <source>
        <dbReference type="EMBL" id="KAG5482501.1"/>
    </source>
</evidence>
<gene>
    <name evidence="2" type="ORF">CUR178_05641</name>
</gene>
<keyword evidence="1" id="KW-0472">Membrane</keyword>
<keyword evidence="3" id="KW-1185">Reference proteome</keyword>
<dbReference type="PANTHER" id="PTHR40741:SF1">
    <property type="entry name" value="AMASTIN"/>
    <property type="match status" value="1"/>
</dbReference>